<dbReference type="PROSITE" id="PS51318">
    <property type="entry name" value="TAT"/>
    <property type="match status" value="1"/>
</dbReference>
<dbReference type="Proteomes" id="UP000606044">
    <property type="component" value="Unassembled WGS sequence"/>
</dbReference>
<protein>
    <submittedName>
        <fullName evidence="2">Exported protein</fullName>
    </submittedName>
</protein>
<dbReference type="AlphaFoldDB" id="A0A917C705"/>
<dbReference type="InterPro" id="IPR006311">
    <property type="entry name" value="TAT_signal"/>
</dbReference>
<comment type="caution">
    <text evidence="2">The sequence shown here is derived from an EMBL/GenBank/DDBJ whole genome shotgun (WGS) entry which is preliminary data.</text>
</comment>
<organism evidence="2 3">
    <name type="scientific">Azorhizobium oxalatiphilum</name>
    <dbReference type="NCBI Taxonomy" id="980631"/>
    <lineage>
        <taxon>Bacteria</taxon>
        <taxon>Pseudomonadati</taxon>
        <taxon>Pseudomonadota</taxon>
        <taxon>Alphaproteobacteria</taxon>
        <taxon>Hyphomicrobiales</taxon>
        <taxon>Xanthobacteraceae</taxon>
        <taxon>Azorhizobium</taxon>
    </lineage>
</organism>
<reference evidence="2" key="1">
    <citation type="journal article" date="2014" name="Int. J. Syst. Evol. Microbiol.">
        <title>Complete genome sequence of Corynebacterium casei LMG S-19264T (=DSM 44701T), isolated from a smear-ripened cheese.</title>
        <authorList>
            <consortium name="US DOE Joint Genome Institute (JGI-PGF)"/>
            <person name="Walter F."/>
            <person name="Albersmeier A."/>
            <person name="Kalinowski J."/>
            <person name="Ruckert C."/>
        </authorList>
    </citation>
    <scope>NUCLEOTIDE SEQUENCE</scope>
    <source>
        <strain evidence="2">CCM 7897</strain>
    </source>
</reference>
<feature type="chain" id="PRO_5037415149" evidence="1">
    <location>
        <begin position="28"/>
        <end position="241"/>
    </location>
</feature>
<sequence length="241" mass="26055">MAVVNGTSRRAFLLGSVLALPTAVVSARLFGAAEAARLAAPVIDTYVPAFFAAPEWKFVMAACDRLIPADAEGPGALETNVPVFIDQELAGSYGRADDWYMEGPHDSKAPADMGFQIPYAPSEIYRRGIKATDAYTAQTHQKSFAELDAQTRDQVLTKLQKNEINFAEFGEPILKASAFFGFLLTNTQEGYLSDPMYGGNKGMGSWVMIGFPGARASFLEWIGQQGVKYPLGPVSLLGERA</sequence>
<feature type="signal peptide" evidence="1">
    <location>
        <begin position="1"/>
        <end position="27"/>
    </location>
</feature>
<keyword evidence="3" id="KW-1185">Reference proteome</keyword>
<evidence type="ECO:0000313" key="3">
    <source>
        <dbReference type="Proteomes" id="UP000606044"/>
    </source>
</evidence>
<name>A0A917C705_9HYPH</name>
<dbReference type="Pfam" id="PF13618">
    <property type="entry name" value="Gluconate_2-dh3"/>
    <property type="match status" value="1"/>
</dbReference>
<evidence type="ECO:0000256" key="1">
    <source>
        <dbReference type="SAM" id="SignalP"/>
    </source>
</evidence>
<keyword evidence="1" id="KW-0732">Signal</keyword>
<evidence type="ECO:0000313" key="2">
    <source>
        <dbReference type="EMBL" id="GGF71037.1"/>
    </source>
</evidence>
<dbReference type="EMBL" id="BMCT01000004">
    <property type="protein sequence ID" value="GGF71037.1"/>
    <property type="molecule type" value="Genomic_DNA"/>
</dbReference>
<dbReference type="RefSeq" id="WP_188580565.1">
    <property type="nucleotide sequence ID" value="NZ_BMCT01000004.1"/>
</dbReference>
<gene>
    <name evidence="2" type="ORF">GCM10007301_33460</name>
</gene>
<proteinExistence type="predicted"/>
<reference evidence="2" key="2">
    <citation type="submission" date="2020-09" db="EMBL/GenBank/DDBJ databases">
        <authorList>
            <person name="Sun Q."/>
            <person name="Sedlacek I."/>
        </authorList>
    </citation>
    <scope>NUCLEOTIDE SEQUENCE</scope>
    <source>
        <strain evidence="2">CCM 7897</strain>
    </source>
</reference>
<accession>A0A917C705</accession>
<dbReference type="InterPro" id="IPR027056">
    <property type="entry name" value="Gluconate_2DH_su3"/>
</dbReference>